<dbReference type="AlphaFoldDB" id="A0A5K3G4U4"/>
<protein>
    <submittedName>
        <fullName evidence="1">Carbonic anhydrase</fullName>
    </submittedName>
</protein>
<evidence type="ECO:0000313" key="1">
    <source>
        <dbReference type="WBParaSite" id="MCU_014331-RA"/>
    </source>
</evidence>
<accession>A0A5K3G4U4</accession>
<name>A0A5K3G4U4_MESCO</name>
<reference evidence="1" key="1">
    <citation type="submission" date="2019-11" db="UniProtKB">
        <authorList>
            <consortium name="WormBaseParasite"/>
        </authorList>
    </citation>
    <scope>IDENTIFICATION</scope>
</reference>
<proteinExistence type="predicted"/>
<sequence length="58" mass="6185">MHIQLGHCNNSWFDSRLAAAISELPQTVSIGFDVSPSGGKPANMSTLVDVSLRRSGDI</sequence>
<dbReference type="WBParaSite" id="MCU_014331-RA">
    <property type="protein sequence ID" value="MCU_014331-RA"/>
    <property type="gene ID" value="MCU_014331"/>
</dbReference>
<organism evidence="1">
    <name type="scientific">Mesocestoides corti</name>
    <name type="common">Flatworm</name>
    <dbReference type="NCBI Taxonomy" id="53468"/>
    <lineage>
        <taxon>Eukaryota</taxon>
        <taxon>Metazoa</taxon>
        <taxon>Spiralia</taxon>
        <taxon>Lophotrochozoa</taxon>
        <taxon>Platyhelminthes</taxon>
        <taxon>Cestoda</taxon>
        <taxon>Eucestoda</taxon>
        <taxon>Cyclophyllidea</taxon>
        <taxon>Mesocestoididae</taxon>
        <taxon>Mesocestoides</taxon>
    </lineage>
</organism>